<accession>A0A814PBI0</accession>
<dbReference type="EMBL" id="CAJOBA010040468">
    <property type="protein sequence ID" value="CAF4095135.1"/>
    <property type="molecule type" value="Genomic_DNA"/>
</dbReference>
<dbReference type="OrthoDB" id="9977227at2759"/>
<dbReference type="Proteomes" id="UP000681722">
    <property type="component" value="Unassembled WGS sequence"/>
</dbReference>
<dbReference type="EMBL" id="CAJNOK010018897">
    <property type="protein sequence ID" value="CAF1290277.1"/>
    <property type="molecule type" value="Genomic_DNA"/>
</dbReference>
<reference evidence="1" key="1">
    <citation type="submission" date="2021-02" db="EMBL/GenBank/DDBJ databases">
        <authorList>
            <person name="Nowell W R."/>
        </authorList>
    </citation>
    <scope>NUCLEOTIDE SEQUENCE</scope>
</reference>
<keyword evidence="5" id="KW-1185">Reference proteome</keyword>
<dbReference type="EMBL" id="CAJOBC010005624">
    <property type="protein sequence ID" value="CAF3870089.1"/>
    <property type="molecule type" value="Genomic_DNA"/>
</dbReference>
<dbReference type="Proteomes" id="UP000663829">
    <property type="component" value="Unassembled WGS sequence"/>
</dbReference>
<comment type="caution">
    <text evidence="1">The sequence shown here is derived from an EMBL/GenBank/DDBJ whole genome shotgun (WGS) entry which is preliminary data.</text>
</comment>
<sequence>MMACFHSTKTKKYLPKELCAIEKNYENDLYHFDHAEQLISCKLLTTNPYRPHLRQVYPTTINEHCLTDDMLNVLKTYTDSKNNECCLKTNLNLLTNNDIDWSYTNKLHSLIRGLQQHDIKPIYYRGLYLSDIEIKYYQDRINQHYYTQSFSSFTIDRILVYSGNAIIILRTTPENKSSIANVWKWSTIPDEKEAILSIGSKLKICSVHYFGYKWEIEVELIDEELDDDDKSHSDDDY</sequence>
<evidence type="ECO:0000313" key="2">
    <source>
        <dbReference type="EMBL" id="CAF1290277.1"/>
    </source>
</evidence>
<dbReference type="Proteomes" id="UP000682733">
    <property type="component" value="Unassembled WGS sequence"/>
</dbReference>
<dbReference type="Proteomes" id="UP000677228">
    <property type="component" value="Unassembled WGS sequence"/>
</dbReference>
<gene>
    <name evidence="1" type="ORF">GPM918_LOCUS18962</name>
    <name evidence="2" type="ORF">OVA965_LOCUS28059</name>
    <name evidence="3" type="ORF">SRO942_LOCUS18959</name>
    <name evidence="4" type="ORF">TMI583_LOCUS28809</name>
</gene>
<evidence type="ECO:0000313" key="3">
    <source>
        <dbReference type="EMBL" id="CAF3870089.1"/>
    </source>
</evidence>
<dbReference type="EMBL" id="CAJNOQ010005624">
    <property type="protein sequence ID" value="CAF1105445.1"/>
    <property type="molecule type" value="Genomic_DNA"/>
</dbReference>
<dbReference type="Gene3D" id="3.90.176.10">
    <property type="entry name" value="Toxin ADP-ribosyltransferase, Chain A, domain 1"/>
    <property type="match status" value="1"/>
</dbReference>
<proteinExistence type="predicted"/>
<evidence type="ECO:0000313" key="1">
    <source>
        <dbReference type="EMBL" id="CAF1105445.1"/>
    </source>
</evidence>
<dbReference type="SUPFAM" id="SSF56399">
    <property type="entry name" value="ADP-ribosylation"/>
    <property type="match status" value="1"/>
</dbReference>
<organism evidence="1 5">
    <name type="scientific">Didymodactylos carnosus</name>
    <dbReference type="NCBI Taxonomy" id="1234261"/>
    <lineage>
        <taxon>Eukaryota</taxon>
        <taxon>Metazoa</taxon>
        <taxon>Spiralia</taxon>
        <taxon>Gnathifera</taxon>
        <taxon>Rotifera</taxon>
        <taxon>Eurotatoria</taxon>
        <taxon>Bdelloidea</taxon>
        <taxon>Philodinida</taxon>
        <taxon>Philodinidae</taxon>
        <taxon>Didymodactylos</taxon>
    </lineage>
</organism>
<name>A0A814PBI0_9BILA</name>
<protein>
    <submittedName>
        <fullName evidence="1">Uncharacterized protein</fullName>
    </submittedName>
</protein>
<evidence type="ECO:0000313" key="4">
    <source>
        <dbReference type="EMBL" id="CAF4095135.1"/>
    </source>
</evidence>
<evidence type="ECO:0000313" key="5">
    <source>
        <dbReference type="Proteomes" id="UP000663829"/>
    </source>
</evidence>
<dbReference type="AlphaFoldDB" id="A0A814PBI0"/>